<dbReference type="eggNOG" id="COG0563">
    <property type="taxonomic scope" value="Bacteria"/>
</dbReference>
<feature type="binding site" evidence="5">
    <location>
        <position position="128"/>
    </location>
    <ligand>
        <name>ATP</name>
        <dbReference type="ChEBI" id="CHEBI:30616"/>
    </ligand>
</feature>
<dbReference type="InterPro" id="IPR000850">
    <property type="entry name" value="Adenylat/UMP-CMP_kin"/>
</dbReference>
<dbReference type="PRINTS" id="PR00094">
    <property type="entry name" value="ADENYLTKNASE"/>
</dbReference>
<dbReference type="PROSITE" id="PS00113">
    <property type="entry name" value="ADENYLATE_KINASE"/>
    <property type="match status" value="1"/>
</dbReference>
<dbReference type="InterPro" id="IPR027417">
    <property type="entry name" value="P-loop_NTPase"/>
</dbReference>
<keyword evidence="3 5" id="KW-0547">Nucleotide-binding</keyword>
<keyword evidence="1 5" id="KW-0808">Transferase</keyword>
<dbReference type="Gene3D" id="3.40.50.300">
    <property type="entry name" value="P-loop containing nucleotide triphosphate hydrolases"/>
    <property type="match status" value="1"/>
</dbReference>
<dbReference type="NCBIfam" id="NF011101">
    <property type="entry name" value="PRK14528.1"/>
    <property type="match status" value="1"/>
</dbReference>
<evidence type="ECO:0000256" key="2">
    <source>
        <dbReference type="ARBA" id="ARBA00022727"/>
    </source>
</evidence>
<dbReference type="GO" id="GO:0005524">
    <property type="term" value="F:ATP binding"/>
    <property type="evidence" value="ECO:0007669"/>
    <property type="project" value="UniProtKB-UniRule"/>
</dbReference>
<dbReference type="OrthoDB" id="9805030at2"/>
<dbReference type="InterPro" id="IPR033690">
    <property type="entry name" value="Adenylat_kinase_CS"/>
</dbReference>
<feature type="binding site" evidence="5">
    <location>
        <position position="93"/>
    </location>
    <ligand>
        <name>AMP</name>
        <dbReference type="ChEBI" id="CHEBI:456215"/>
    </ligand>
</feature>
<evidence type="ECO:0000256" key="3">
    <source>
        <dbReference type="ARBA" id="ARBA00022741"/>
    </source>
</evidence>
<dbReference type="SUPFAM" id="SSF52540">
    <property type="entry name" value="P-loop containing nucleoside triphosphate hydrolases"/>
    <property type="match status" value="1"/>
</dbReference>
<comment type="similarity">
    <text evidence="5 6">Belongs to the adenylate kinase family.</text>
</comment>
<dbReference type="GO" id="GO:0044209">
    <property type="term" value="P:AMP salvage"/>
    <property type="evidence" value="ECO:0007669"/>
    <property type="project" value="UniProtKB-UniRule"/>
</dbReference>
<dbReference type="NCBIfam" id="NF011105">
    <property type="entry name" value="PRK14532.1"/>
    <property type="match status" value="1"/>
</dbReference>
<dbReference type="PANTHER" id="PTHR23359">
    <property type="entry name" value="NUCLEOTIDE KINASE"/>
    <property type="match status" value="1"/>
</dbReference>
<dbReference type="UniPathway" id="UPA00588">
    <property type="reaction ID" value="UER00649"/>
</dbReference>
<evidence type="ECO:0000256" key="7">
    <source>
        <dbReference type="RuleBase" id="RU003331"/>
    </source>
</evidence>
<dbReference type="EC" id="2.7.4.3" evidence="5 7"/>
<keyword evidence="2 5" id="KW-0545">Nucleotide biosynthesis</keyword>
<dbReference type="AlphaFoldDB" id="H6L0E6"/>
<reference evidence="8 9" key="1">
    <citation type="journal article" date="2012" name="Stand. Genomic Sci.">
        <title>Complete genome sequencing and analysis of Saprospira grandis str. Lewin, a predatory marine bacterium.</title>
        <authorList>
            <person name="Saw J.H."/>
            <person name="Yuryev A."/>
            <person name="Kanbe M."/>
            <person name="Hou S."/>
            <person name="Young A.G."/>
            <person name="Aizawa S."/>
            <person name="Alam M."/>
        </authorList>
    </citation>
    <scope>NUCLEOTIDE SEQUENCE [LARGE SCALE GENOMIC DNA]</scope>
    <source>
        <strain evidence="8 9">Lewin</strain>
    </source>
</reference>
<accession>H6L0E6</accession>
<dbReference type="Proteomes" id="UP000007519">
    <property type="component" value="Chromosome"/>
</dbReference>
<proteinExistence type="inferred from homology"/>
<dbReference type="HOGENOM" id="CLU_032354_4_1_10"/>
<comment type="function">
    <text evidence="5">Catalyzes the reversible transfer of the terminal phosphate group between ATP and AMP. Plays an important role in cellular energy homeostasis and in adenine nucleotide metabolism.</text>
</comment>
<comment type="caution">
    <text evidence="5">Lacks conserved residue(s) required for the propagation of feature annotation.</text>
</comment>
<evidence type="ECO:0000313" key="8">
    <source>
        <dbReference type="EMBL" id="AFC23376.1"/>
    </source>
</evidence>
<dbReference type="NCBIfam" id="NF011104">
    <property type="entry name" value="PRK14531.1"/>
    <property type="match status" value="1"/>
</dbReference>
<comment type="pathway">
    <text evidence="5">Purine metabolism; AMP biosynthesis via salvage pathway; AMP from ADP: step 1/1.</text>
</comment>
<evidence type="ECO:0000256" key="1">
    <source>
        <dbReference type="ARBA" id="ARBA00022679"/>
    </source>
</evidence>
<keyword evidence="4 5" id="KW-0418">Kinase</keyword>
<dbReference type="KEGG" id="sgn:SGRA_0637"/>
<dbReference type="EMBL" id="CP002831">
    <property type="protein sequence ID" value="AFC23376.1"/>
    <property type="molecule type" value="Genomic_DNA"/>
</dbReference>
<dbReference type="GO" id="GO:0005737">
    <property type="term" value="C:cytoplasm"/>
    <property type="evidence" value="ECO:0007669"/>
    <property type="project" value="UniProtKB-SubCell"/>
</dbReference>
<sequence>MLNLILFGPPGSGKGTQAAKLVERYGLLHISTGDLFRSEIKNETPLGLEAKSYIDKGALVPDQVTINMLAKKMGEHPEAKGVIFDGFPRTVAQAEALDELLTQKGTAVSQLLSLEVEEAEIVKRLLARGKESGRSDDQDESIIQNRIATYKAQTTPVADYYAGQEKTQKVAGMGSIEEIFERLCTKIDAVLV</sequence>
<feature type="binding site" evidence="5">
    <location>
        <begin position="86"/>
        <end position="89"/>
    </location>
    <ligand>
        <name>AMP</name>
        <dbReference type="ChEBI" id="CHEBI:456215"/>
    </ligand>
</feature>
<name>H6L0E6_SAPGL</name>
<evidence type="ECO:0000256" key="4">
    <source>
        <dbReference type="ARBA" id="ARBA00022777"/>
    </source>
</evidence>
<organism evidence="8 9">
    <name type="scientific">Saprospira grandis (strain Lewin)</name>
    <dbReference type="NCBI Taxonomy" id="984262"/>
    <lineage>
        <taxon>Bacteria</taxon>
        <taxon>Pseudomonadati</taxon>
        <taxon>Bacteroidota</taxon>
        <taxon>Saprospiria</taxon>
        <taxon>Saprospirales</taxon>
        <taxon>Saprospiraceae</taxon>
        <taxon>Saprospira</taxon>
    </lineage>
</organism>
<feature type="binding site" evidence="5">
    <location>
        <begin position="58"/>
        <end position="60"/>
    </location>
    <ligand>
        <name>AMP</name>
        <dbReference type="ChEBI" id="CHEBI:456215"/>
    </ligand>
</feature>
<dbReference type="NCBIfam" id="NF001381">
    <property type="entry name" value="PRK00279.1-3"/>
    <property type="match status" value="1"/>
</dbReference>
<protein>
    <recommendedName>
        <fullName evidence="5 7">Adenylate kinase</fullName>
        <shortName evidence="5">AK</shortName>
        <ecNumber evidence="5 7">2.7.4.3</ecNumber>
    </recommendedName>
    <alternativeName>
        <fullName evidence="5">ATP-AMP transphosphorylase</fullName>
    </alternativeName>
    <alternativeName>
        <fullName evidence="5">ATP:AMP phosphotransferase</fullName>
    </alternativeName>
    <alternativeName>
        <fullName evidence="5">Adenylate monophosphate kinase</fullName>
    </alternativeName>
</protein>
<evidence type="ECO:0000256" key="5">
    <source>
        <dbReference type="HAMAP-Rule" id="MF_00235"/>
    </source>
</evidence>
<feature type="binding site" evidence="5">
    <location>
        <begin position="11"/>
        <end position="16"/>
    </location>
    <ligand>
        <name>ATP</name>
        <dbReference type="ChEBI" id="CHEBI:30616"/>
    </ligand>
</feature>
<dbReference type="Pfam" id="PF00406">
    <property type="entry name" value="ADK"/>
    <property type="match status" value="1"/>
</dbReference>
<keyword evidence="5 7" id="KW-0067">ATP-binding</keyword>
<feature type="region of interest" description="NMP" evidence="5">
    <location>
        <begin position="31"/>
        <end position="60"/>
    </location>
</feature>
<evidence type="ECO:0000313" key="9">
    <source>
        <dbReference type="Proteomes" id="UP000007519"/>
    </source>
</evidence>
<comment type="subcellular location">
    <subcellularLocation>
        <location evidence="5 7">Cytoplasm</location>
    </subcellularLocation>
</comment>
<comment type="domain">
    <text evidence="5">Consists of three domains, a large central CORE domain and two small peripheral domains, NMPbind and LID, which undergo movements during catalysis. The LID domain closes over the site of phosphoryl transfer upon ATP binding. Assembling and dissambling the active center during each catalytic cycle provides an effective means to prevent ATP hydrolysis.</text>
</comment>
<feature type="binding site" evidence="5">
    <location>
        <position position="146"/>
    </location>
    <ligand>
        <name>AMP</name>
        <dbReference type="ChEBI" id="CHEBI:456215"/>
    </ligand>
</feature>
<dbReference type="NCBIfam" id="NF011100">
    <property type="entry name" value="PRK14527.1"/>
    <property type="match status" value="1"/>
</dbReference>
<dbReference type="RefSeq" id="WP_014373620.1">
    <property type="nucleotide sequence ID" value="NC_016940.1"/>
</dbReference>
<keyword evidence="9" id="KW-1185">Reference proteome</keyword>
<dbReference type="GO" id="GO:0004017">
    <property type="term" value="F:AMP kinase activity"/>
    <property type="evidence" value="ECO:0007669"/>
    <property type="project" value="UniProtKB-UniRule"/>
</dbReference>
<gene>
    <name evidence="5 8" type="primary">adk</name>
    <name evidence="8" type="ordered locus">SGRA_0637</name>
</gene>
<feature type="binding site" evidence="5">
    <location>
        <position position="174"/>
    </location>
    <ligand>
        <name>ATP</name>
        <dbReference type="ChEBI" id="CHEBI:30616"/>
    </ligand>
</feature>
<comment type="subunit">
    <text evidence="5 7">Monomer.</text>
</comment>
<feature type="binding site" evidence="5">
    <location>
        <position position="134"/>
    </location>
    <ligand>
        <name>AMP</name>
        <dbReference type="ChEBI" id="CHEBI:456215"/>
    </ligand>
</feature>
<dbReference type="HAMAP" id="MF_00235">
    <property type="entry name" value="Adenylate_kinase_Adk"/>
    <property type="match status" value="1"/>
</dbReference>
<feature type="binding site" evidence="5">
    <location>
        <position position="32"/>
    </location>
    <ligand>
        <name>AMP</name>
        <dbReference type="ChEBI" id="CHEBI:456215"/>
    </ligand>
</feature>
<dbReference type="CDD" id="cd01428">
    <property type="entry name" value="ADK"/>
    <property type="match status" value="1"/>
</dbReference>
<feature type="binding site" evidence="5">
    <location>
        <position position="37"/>
    </location>
    <ligand>
        <name>AMP</name>
        <dbReference type="ChEBI" id="CHEBI:456215"/>
    </ligand>
</feature>
<dbReference type="STRING" id="984262.SGRA_0637"/>
<evidence type="ECO:0000256" key="6">
    <source>
        <dbReference type="RuleBase" id="RU003330"/>
    </source>
</evidence>
<keyword evidence="5" id="KW-0963">Cytoplasm</keyword>
<comment type="catalytic activity">
    <reaction evidence="5 7">
        <text>AMP + ATP = 2 ADP</text>
        <dbReference type="Rhea" id="RHEA:12973"/>
        <dbReference type="ChEBI" id="CHEBI:30616"/>
        <dbReference type="ChEBI" id="CHEBI:456215"/>
        <dbReference type="ChEBI" id="CHEBI:456216"/>
        <dbReference type="EC" id="2.7.4.3"/>
    </reaction>
</comment>